<accession>A0AA35WX30</accession>
<protein>
    <submittedName>
        <fullName evidence="6">Cell death abnormality protein 1</fullName>
    </submittedName>
</protein>
<dbReference type="InterPro" id="IPR001881">
    <property type="entry name" value="EGF-like_Ca-bd_dom"/>
</dbReference>
<feature type="signal peptide" evidence="4">
    <location>
        <begin position="1"/>
        <end position="20"/>
    </location>
</feature>
<organism evidence="6 7">
    <name type="scientific">Geodia barretti</name>
    <name type="common">Barrett's horny sponge</name>
    <dbReference type="NCBI Taxonomy" id="519541"/>
    <lineage>
        <taxon>Eukaryota</taxon>
        <taxon>Metazoa</taxon>
        <taxon>Porifera</taxon>
        <taxon>Demospongiae</taxon>
        <taxon>Heteroscleromorpha</taxon>
        <taxon>Tetractinellida</taxon>
        <taxon>Astrophorina</taxon>
        <taxon>Geodiidae</taxon>
        <taxon>Geodia</taxon>
    </lineage>
</organism>
<dbReference type="InterPro" id="IPR000742">
    <property type="entry name" value="EGF"/>
</dbReference>
<evidence type="ECO:0000256" key="3">
    <source>
        <dbReference type="PROSITE-ProRule" id="PRU00076"/>
    </source>
</evidence>
<proteinExistence type="predicted"/>
<name>A0AA35WX30_GEOBA</name>
<keyword evidence="4" id="KW-0732">Signal</keyword>
<sequence length="407" mass="44449">MERALGVAFFLLICALGVSAQNVTADCSSDPPPCGWNANCTDTEDGPYCSCEPGYFLNVTSDCEMCPWGMWGLNCSFDCDCPDNTTNCNHVNGTCPEEDVYDCDDDPCGDTECRNVNQTFECYCPPGQRLLNETQCEMCEEYTWGVECSEFCNCSENATACNPVTGVCPEDEVNCASNPCGARAQCMDISDRGEYRCYCTNGSILMDNYYCKNCSAGTWGANCTQTCDCGADGNSCNNVNGECICNACWSGTNCMDAIGGECVCDFLRESNKASKADTSAYLCENNLNDMFGGFAYPEAPDDTLVPVAVKLMDLDNSVVIERDPINYDSVDREDVGQGPLVQLTWRVDKNQDRPNAVRGLDRLREGVKLGNIRSTLIINDREDSADVTLNSGVRRNGECDETDDDIV</sequence>
<dbReference type="Proteomes" id="UP001174909">
    <property type="component" value="Unassembled WGS sequence"/>
</dbReference>
<feature type="chain" id="PRO_5041380061" evidence="4">
    <location>
        <begin position="21"/>
        <end position="407"/>
    </location>
</feature>
<keyword evidence="1 3" id="KW-0245">EGF-like domain</keyword>
<dbReference type="PANTHER" id="PTHR24043:SF8">
    <property type="entry name" value="EGF-LIKE DOMAIN-CONTAINING PROTEIN"/>
    <property type="match status" value="1"/>
</dbReference>
<evidence type="ECO:0000259" key="5">
    <source>
        <dbReference type="PROSITE" id="PS50026"/>
    </source>
</evidence>
<dbReference type="Gene3D" id="2.170.300.10">
    <property type="entry name" value="Tie2 ligand-binding domain superfamily"/>
    <property type="match status" value="1"/>
</dbReference>
<comment type="caution">
    <text evidence="3">Lacks conserved residue(s) required for the propagation of feature annotation.</text>
</comment>
<dbReference type="SMART" id="SM00181">
    <property type="entry name" value="EGF"/>
    <property type="match status" value="3"/>
</dbReference>
<dbReference type="PROSITE" id="PS50026">
    <property type="entry name" value="EGF_3"/>
    <property type="match status" value="2"/>
</dbReference>
<dbReference type="SUPFAM" id="SSF57184">
    <property type="entry name" value="Growth factor receptor domain"/>
    <property type="match status" value="1"/>
</dbReference>
<dbReference type="EMBL" id="CASHTH010002909">
    <property type="protein sequence ID" value="CAI8037043.1"/>
    <property type="molecule type" value="Genomic_DNA"/>
</dbReference>
<feature type="disulfide bond" evidence="3">
    <location>
        <begin position="180"/>
        <end position="197"/>
    </location>
</feature>
<gene>
    <name evidence="6" type="ORF">GBAR_LOCUS20729</name>
</gene>
<dbReference type="AlphaFoldDB" id="A0AA35WX30"/>
<dbReference type="InterPro" id="IPR042635">
    <property type="entry name" value="MEGF10/SREC1/2-like"/>
</dbReference>
<comment type="caution">
    <text evidence="6">The sequence shown here is derived from an EMBL/GenBank/DDBJ whole genome shotgun (WGS) entry which is preliminary data.</text>
</comment>
<dbReference type="GO" id="GO:0005509">
    <property type="term" value="F:calcium ion binding"/>
    <property type="evidence" value="ECO:0007669"/>
    <property type="project" value="InterPro"/>
</dbReference>
<dbReference type="PANTHER" id="PTHR24043">
    <property type="entry name" value="SCAVENGER RECEPTOR CLASS F"/>
    <property type="match status" value="1"/>
</dbReference>
<dbReference type="SMART" id="SM00179">
    <property type="entry name" value="EGF_CA"/>
    <property type="match status" value="3"/>
</dbReference>
<dbReference type="PROSITE" id="PS01186">
    <property type="entry name" value="EGF_2"/>
    <property type="match status" value="1"/>
</dbReference>
<evidence type="ECO:0000313" key="7">
    <source>
        <dbReference type="Proteomes" id="UP001174909"/>
    </source>
</evidence>
<keyword evidence="7" id="KW-1185">Reference proteome</keyword>
<evidence type="ECO:0000256" key="4">
    <source>
        <dbReference type="SAM" id="SignalP"/>
    </source>
</evidence>
<keyword evidence="2 3" id="KW-1015">Disulfide bond</keyword>
<evidence type="ECO:0000313" key="6">
    <source>
        <dbReference type="EMBL" id="CAI8037043.1"/>
    </source>
</evidence>
<reference evidence="6" key="1">
    <citation type="submission" date="2023-03" db="EMBL/GenBank/DDBJ databases">
        <authorList>
            <person name="Steffen K."/>
            <person name="Cardenas P."/>
        </authorList>
    </citation>
    <scope>NUCLEOTIDE SEQUENCE</scope>
</reference>
<feature type="domain" description="EGF-like" evidence="5">
    <location>
        <begin position="171"/>
        <end position="212"/>
    </location>
</feature>
<dbReference type="InterPro" id="IPR009030">
    <property type="entry name" value="Growth_fac_rcpt_cys_sf"/>
</dbReference>
<evidence type="ECO:0000256" key="1">
    <source>
        <dbReference type="ARBA" id="ARBA00022536"/>
    </source>
</evidence>
<dbReference type="GO" id="GO:0005044">
    <property type="term" value="F:scavenger receptor activity"/>
    <property type="evidence" value="ECO:0007669"/>
    <property type="project" value="InterPro"/>
</dbReference>
<evidence type="ECO:0000256" key="2">
    <source>
        <dbReference type="ARBA" id="ARBA00023157"/>
    </source>
</evidence>
<feature type="domain" description="EGF-like" evidence="5">
    <location>
        <begin position="23"/>
        <end position="64"/>
    </location>
</feature>